<dbReference type="Proteomes" id="UP000603912">
    <property type="component" value="Unassembled WGS sequence"/>
</dbReference>
<accession>A0A917IAR0</accession>
<evidence type="ECO:0000313" key="2">
    <source>
        <dbReference type="EMBL" id="GGH33349.1"/>
    </source>
</evidence>
<proteinExistence type="predicted"/>
<feature type="signal peptide" evidence="1">
    <location>
        <begin position="1"/>
        <end position="25"/>
    </location>
</feature>
<organism evidence="2 3">
    <name type="scientific">Alsobacter metallidurans</name>
    <dbReference type="NCBI Taxonomy" id="340221"/>
    <lineage>
        <taxon>Bacteria</taxon>
        <taxon>Pseudomonadati</taxon>
        <taxon>Pseudomonadota</taxon>
        <taxon>Alphaproteobacteria</taxon>
        <taxon>Hyphomicrobiales</taxon>
        <taxon>Alsobacteraceae</taxon>
        <taxon>Alsobacter</taxon>
    </lineage>
</organism>
<evidence type="ECO:0000256" key="1">
    <source>
        <dbReference type="SAM" id="SignalP"/>
    </source>
</evidence>
<reference evidence="2" key="1">
    <citation type="journal article" date="2014" name="Int. J. Syst. Evol. Microbiol.">
        <title>Complete genome sequence of Corynebacterium casei LMG S-19264T (=DSM 44701T), isolated from a smear-ripened cheese.</title>
        <authorList>
            <consortium name="US DOE Joint Genome Institute (JGI-PGF)"/>
            <person name="Walter F."/>
            <person name="Albersmeier A."/>
            <person name="Kalinowski J."/>
            <person name="Ruckert C."/>
        </authorList>
    </citation>
    <scope>NUCLEOTIDE SEQUENCE</scope>
    <source>
        <strain evidence="2">CGMCC 1.12214</strain>
    </source>
</reference>
<reference evidence="2" key="2">
    <citation type="submission" date="2020-09" db="EMBL/GenBank/DDBJ databases">
        <authorList>
            <person name="Sun Q."/>
            <person name="Zhou Y."/>
        </authorList>
    </citation>
    <scope>NUCLEOTIDE SEQUENCE</scope>
    <source>
        <strain evidence="2">CGMCC 1.12214</strain>
    </source>
</reference>
<dbReference type="EMBL" id="BMES01000003">
    <property type="protein sequence ID" value="GGH33349.1"/>
    <property type="molecule type" value="Genomic_DNA"/>
</dbReference>
<evidence type="ECO:0000313" key="3">
    <source>
        <dbReference type="Proteomes" id="UP000603912"/>
    </source>
</evidence>
<sequence length="100" mass="10674">MMFRHAAILGLAALTGALSVATADAQTRRRTNEITVTGRSYLNAGTMVKPGTGYQLNYVYVGQGNATPVYSNINSRFGGETLPSRWDLPNCCGTTVNFGP</sequence>
<feature type="chain" id="PRO_5037275020" evidence="1">
    <location>
        <begin position="26"/>
        <end position="100"/>
    </location>
</feature>
<protein>
    <submittedName>
        <fullName evidence="2">Uncharacterized protein</fullName>
    </submittedName>
</protein>
<name>A0A917IAR0_9HYPH</name>
<dbReference type="AlphaFoldDB" id="A0A917IAR0"/>
<keyword evidence="1" id="KW-0732">Signal</keyword>
<keyword evidence="3" id="KW-1185">Reference proteome</keyword>
<gene>
    <name evidence="2" type="ORF">GCM10007036_45900</name>
</gene>
<comment type="caution">
    <text evidence="2">The sequence shown here is derived from an EMBL/GenBank/DDBJ whole genome shotgun (WGS) entry which is preliminary data.</text>
</comment>